<reference evidence="1 2" key="1">
    <citation type="journal article" date="2024" name="Plant Biotechnol. J.">
        <title>Genome and CRISPR/Cas9 system of a widespread forest tree (Populus alba) in the world.</title>
        <authorList>
            <person name="Liu Y.J."/>
            <person name="Jiang P.F."/>
            <person name="Han X.M."/>
            <person name="Li X.Y."/>
            <person name="Wang H.M."/>
            <person name="Wang Y.J."/>
            <person name="Wang X.X."/>
            <person name="Zeng Q.Y."/>
        </authorList>
    </citation>
    <scope>NUCLEOTIDE SEQUENCE [LARGE SCALE GENOMIC DNA]</scope>
    <source>
        <strain evidence="2">cv. PAL-ZL1</strain>
    </source>
</reference>
<comment type="caution">
    <text evidence="1">The sequence shown here is derived from an EMBL/GenBank/DDBJ whole genome shotgun (WGS) entry which is preliminary data.</text>
</comment>
<dbReference type="Proteomes" id="UP000309997">
    <property type="component" value="Unassembled WGS sequence"/>
</dbReference>
<keyword evidence="2" id="KW-1185">Reference proteome</keyword>
<proteinExistence type="predicted"/>
<accession>A0ACC4D0J6</accession>
<protein>
    <submittedName>
        <fullName evidence="1">Uncharacterized protein</fullName>
    </submittedName>
</protein>
<name>A0ACC4D0J6_POPAL</name>
<evidence type="ECO:0000313" key="2">
    <source>
        <dbReference type="Proteomes" id="UP000309997"/>
    </source>
</evidence>
<gene>
    <name evidence="1" type="ORF">D5086_001652</name>
</gene>
<dbReference type="EMBL" id="RCHU02000001">
    <property type="protein sequence ID" value="KAL3610632.1"/>
    <property type="molecule type" value="Genomic_DNA"/>
</dbReference>
<sequence length="554" mass="62205">MFPSKPTSRSMLFTVTILFLLTSTILVTANEDPTVETYNDGADSDLQELIAIDEQEGGGGGEEQQQGDQQKEAEVLSKAQRIVLELNSDNARRIIDQNEFVLILGYAPWCVRSAELMPQFAEAANKLKELGSPVLMAKLDAEREDIVIWARKKTGVPVIRISSSVEAEDFQKKHDLFVLGLFDKFEGHDYEEFIKAATIDNEIQFVEVSSSAVAKILFPNINARDNFIGIVKSEPEKYTAYGGIFEKDTILQFLEYNKFPLVTILTELNSARVYSSPVKLQVIVFADANDFKNLIQPLQEVARKFISKIMFIYIDIADENQAKPFLTLFGIEDSENTVVTAFDNRMSSKYLLESNPTPSNIEEFCLRLLHGSLSPYFKSQPIPDNKEKILQVVVGKTLDDLVLSSPKNVLLEVYTPWCISCETTTKQIEKLAKHFKGVDNLVFARIDASANEHPKLQVDDYPTLLFYPVGDKENPVKLSTKSSSKDLATVIKSLLRAKEDIALTKIVKDRMEMMSDALPSKLISFLATDCPKKEATVATATEYRAVLEIKDDEF</sequence>
<organism evidence="1 2">
    <name type="scientific">Populus alba</name>
    <name type="common">White poplar</name>
    <dbReference type="NCBI Taxonomy" id="43335"/>
    <lineage>
        <taxon>Eukaryota</taxon>
        <taxon>Viridiplantae</taxon>
        <taxon>Streptophyta</taxon>
        <taxon>Embryophyta</taxon>
        <taxon>Tracheophyta</taxon>
        <taxon>Spermatophyta</taxon>
        <taxon>Magnoliopsida</taxon>
        <taxon>eudicotyledons</taxon>
        <taxon>Gunneridae</taxon>
        <taxon>Pentapetalae</taxon>
        <taxon>rosids</taxon>
        <taxon>fabids</taxon>
        <taxon>Malpighiales</taxon>
        <taxon>Salicaceae</taxon>
        <taxon>Saliceae</taxon>
        <taxon>Populus</taxon>
    </lineage>
</organism>
<evidence type="ECO:0000313" key="1">
    <source>
        <dbReference type="EMBL" id="KAL3610632.1"/>
    </source>
</evidence>